<dbReference type="Proteomes" id="UP000287651">
    <property type="component" value="Unassembled WGS sequence"/>
</dbReference>
<evidence type="ECO:0000256" key="1">
    <source>
        <dbReference type="SAM" id="MobiDB-lite"/>
    </source>
</evidence>
<feature type="compositionally biased region" description="Basic and acidic residues" evidence="1">
    <location>
        <begin position="82"/>
        <end position="107"/>
    </location>
</feature>
<name>A0A426XB96_ENSVE</name>
<gene>
    <name evidence="2" type="ORF">B296_00047065</name>
</gene>
<accession>A0A426XB96</accession>
<evidence type="ECO:0000313" key="2">
    <source>
        <dbReference type="EMBL" id="RRT36755.1"/>
    </source>
</evidence>
<feature type="region of interest" description="Disordered" evidence="1">
    <location>
        <begin position="80"/>
        <end position="129"/>
    </location>
</feature>
<reference evidence="2 3" key="1">
    <citation type="journal article" date="2014" name="Agronomy (Basel)">
        <title>A Draft Genome Sequence for Ensete ventricosum, the Drought-Tolerant Tree Against Hunger.</title>
        <authorList>
            <person name="Harrison J."/>
            <person name="Moore K.A."/>
            <person name="Paszkiewicz K."/>
            <person name="Jones T."/>
            <person name="Grant M."/>
            <person name="Ambacheew D."/>
            <person name="Muzemil S."/>
            <person name="Studholme D.J."/>
        </authorList>
    </citation>
    <scope>NUCLEOTIDE SEQUENCE [LARGE SCALE GENOMIC DNA]</scope>
</reference>
<protein>
    <submittedName>
        <fullName evidence="2">Uncharacterized protein</fullName>
    </submittedName>
</protein>
<dbReference type="EMBL" id="AMZH03023161">
    <property type="protein sequence ID" value="RRT36755.1"/>
    <property type="molecule type" value="Genomic_DNA"/>
</dbReference>
<organism evidence="2 3">
    <name type="scientific">Ensete ventricosum</name>
    <name type="common">Abyssinian banana</name>
    <name type="synonym">Musa ensete</name>
    <dbReference type="NCBI Taxonomy" id="4639"/>
    <lineage>
        <taxon>Eukaryota</taxon>
        <taxon>Viridiplantae</taxon>
        <taxon>Streptophyta</taxon>
        <taxon>Embryophyta</taxon>
        <taxon>Tracheophyta</taxon>
        <taxon>Spermatophyta</taxon>
        <taxon>Magnoliopsida</taxon>
        <taxon>Liliopsida</taxon>
        <taxon>Zingiberales</taxon>
        <taxon>Musaceae</taxon>
        <taxon>Ensete</taxon>
    </lineage>
</organism>
<comment type="caution">
    <text evidence="2">The sequence shown here is derived from an EMBL/GenBank/DDBJ whole genome shotgun (WGS) entry which is preliminary data.</text>
</comment>
<dbReference type="AlphaFoldDB" id="A0A426XB96"/>
<sequence length="161" mass="17689">MIVDRRHKLFCFYCTTEEDVGDAERRGKKLSLDSGGLPSTEERQARVTAAKSTGGVGNTWWVPLFGWSLKPNYIDGLATQEASRKGDRYETKGKSRRPTDLKGRVVEEGEAEAGEARGDAVGVSMTGPRNDCFETGDMSAANDERDPNIWILEGETEVATL</sequence>
<evidence type="ECO:0000313" key="3">
    <source>
        <dbReference type="Proteomes" id="UP000287651"/>
    </source>
</evidence>
<proteinExistence type="predicted"/>